<dbReference type="RefSeq" id="WP_155141098.1">
    <property type="nucleotide sequence ID" value="NZ_BMGZ01000002.1"/>
</dbReference>
<reference evidence="2" key="1">
    <citation type="journal article" date="2014" name="Int. J. Syst. Evol. Microbiol.">
        <title>Complete genome sequence of Corynebacterium casei LMG S-19264T (=DSM 44701T), isolated from a smear-ripened cheese.</title>
        <authorList>
            <consortium name="US DOE Joint Genome Institute (JGI-PGF)"/>
            <person name="Walter F."/>
            <person name="Albersmeier A."/>
            <person name="Kalinowski J."/>
            <person name="Ruckert C."/>
        </authorList>
    </citation>
    <scope>NUCLEOTIDE SEQUENCE</scope>
    <source>
        <strain evidence="2">CGMCC 1.14984</strain>
    </source>
</reference>
<feature type="signal peptide" evidence="1">
    <location>
        <begin position="1"/>
        <end position="25"/>
    </location>
</feature>
<dbReference type="EMBL" id="VCJR02000002">
    <property type="protein sequence ID" value="NHK28804.1"/>
    <property type="molecule type" value="Genomic_DNA"/>
</dbReference>
<evidence type="ECO:0000313" key="2">
    <source>
        <dbReference type="EMBL" id="GGH99567.1"/>
    </source>
</evidence>
<name>A0A8J3A4Y9_9PROT</name>
<evidence type="ECO:0000313" key="4">
    <source>
        <dbReference type="Proteomes" id="UP000621856"/>
    </source>
</evidence>
<feature type="chain" id="PRO_5035231658" evidence="1">
    <location>
        <begin position="26"/>
        <end position="143"/>
    </location>
</feature>
<gene>
    <name evidence="3" type="ORF">FF098_012860</name>
    <name evidence="2" type="ORF">GCM10011355_25830</name>
</gene>
<keyword evidence="5" id="KW-1185">Reference proteome</keyword>
<proteinExistence type="predicted"/>
<organism evidence="2 4">
    <name type="scientific">Aquisalinus luteolus</name>
    <dbReference type="NCBI Taxonomy" id="1566827"/>
    <lineage>
        <taxon>Bacteria</taxon>
        <taxon>Pseudomonadati</taxon>
        <taxon>Pseudomonadota</taxon>
        <taxon>Alphaproteobacteria</taxon>
        <taxon>Parvularculales</taxon>
        <taxon>Parvularculaceae</taxon>
        <taxon>Aquisalinus</taxon>
    </lineage>
</organism>
<accession>A0A8J3A4Y9</accession>
<reference evidence="3 5" key="2">
    <citation type="submission" date="2020-02" db="EMBL/GenBank/DDBJ databases">
        <title>Genome sequence of Parvularcula flava strain NH6-79.</title>
        <authorList>
            <person name="Abdul Karim M.H."/>
            <person name="Lam M.Q."/>
            <person name="Chen S.J."/>
            <person name="Yahya A."/>
            <person name="Shahir S."/>
            <person name="Shamsir M.S."/>
            <person name="Chong C.S."/>
        </authorList>
    </citation>
    <scope>NUCLEOTIDE SEQUENCE [LARGE SCALE GENOMIC DNA]</scope>
    <source>
        <strain evidence="3 5">NH6-79</strain>
    </source>
</reference>
<evidence type="ECO:0000256" key="1">
    <source>
        <dbReference type="SAM" id="SignalP"/>
    </source>
</evidence>
<keyword evidence="1" id="KW-0732">Signal</keyword>
<dbReference type="AlphaFoldDB" id="A0A8J3A4Y9"/>
<dbReference type="EMBL" id="BMGZ01000002">
    <property type="protein sequence ID" value="GGH99567.1"/>
    <property type="molecule type" value="Genomic_DNA"/>
</dbReference>
<comment type="caution">
    <text evidence="2">The sequence shown here is derived from an EMBL/GenBank/DDBJ whole genome shotgun (WGS) entry which is preliminary data.</text>
</comment>
<dbReference type="Proteomes" id="UP000818603">
    <property type="component" value="Unassembled WGS sequence"/>
</dbReference>
<protein>
    <submittedName>
        <fullName evidence="2">Uncharacterized protein</fullName>
    </submittedName>
</protein>
<sequence length="143" mass="14818">MKSVLFRSVALAAGIAAAAVSAASAQSPLKELRARQAEERQLASEVAYTSNICSARISSRIDWNRASNWPADESLADACDDALGAIEAICRSGDSEKVAKNISSFTCTGDGAGPSLSGSTLTFGARPGGNGFSQTRSYLQGRL</sequence>
<dbReference type="Proteomes" id="UP000621856">
    <property type="component" value="Unassembled WGS sequence"/>
</dbReference>
<evidence type="ECO:0000313" key="5">
    <source>
        <dbReference type="Proteomes" id="UP000818603"/>
    </source>
</evidence>
<reference evidence="2" key="3">
    <citation type="submission" date="2020-09" db="EMBL/GenBank/DDBJ databases">
        <authorList>
            <person name="Sun Q."/>
            <person name="Zhou Y."/>
        </authorList>
    </citation>
    <scope>NUCLEOTIDE SEQUENCE</scope>
    <source>
        <strain evidence="2">CGMCC 1.14984</strain>
    </source>
</reference>
<evidence type="ECO:0000313" key="3">
    <source>
        <dbReference type="EMBL" id="NHK28804.1"/>
    </source>
</evidence>